<evidence type="ECO:0000313" key="8">
    <source>
        <dbReference type="Proteomes" id="UP000295443"/>
    </source>
</evidence>
<dbReference type="Pfam" id="PF00578">
    <property type="entry name" value="AhpC-TSA"/>
    <property type="match status" value="1"/>
</dbReference>
<evidence type="ECO:0000256" key="2">
    <source>
        <dbReference type="ARBA" id="ARBA00022748"/>
    </source>
</evidence>
<name>A0A4R1B4C3_9PROT</name>
<sequence>MTALLRCAAAAALCLLTALPAAAGGLKPLTPRPAPALKLASLAGPAIDLASLRGKVVLVNFWATWCPPCRKEIPSMNRLAARMAGRPFAILGVNMGDNPADIRAYTQQVPIEFAILPDPDGNLLKPWQVVAFPTSYVVDKQGRIRLGLFGSIEWDSPEAVAELERLLAEPD</sequence>
<dbReference type="GO" id="GO:0017004">
    <property type="term" value="P:cytochrome complex assembly"/>
    <property type="evidence" value="ECO:0007669"/>
    <property type="project" value="UniProtKB-KW"/>
</dbReference>
<dbReference type="InterPro" id="IPR017937">
    <property type="entry name" value="Thioredoxin_CS"/>
</dbReference>
<comment type="caution">
    <text evidence="7">The sequence shown here is derived from an EMBL/GenBank/DDBJ whole genome shotgun (WGS) entry which is preliminary data.</text>
</comment>
<keyword evidence="3" id="KW-1015">Disulfide bond</keyword>
<accession>A0A4R1B4C3</accession>
<gene>
    <name evidence="7" type="ORF">EZJ19_12000</name>
</gene>
<keyword evidence="4" id="KW-0676">Redox-active center</keyword>
<dbReference type="OrthoDB" id="9811352at2"/>
<evidence type="ECO:0000256" key="3">
    <source>
        <dbReference type="ARBA" id="ARBA00023157"/>
    </source>
</evidence>
<dbReference type="PROSITE" id="PS51352">
    <property type="entry name" value="THIOREDOXIN_2"/>
    <property type="match status" value="1"/>
</dbReference>
<keyword evidence="5" id="KW-0732">Signal</keyword>
<feature type="chain" id="PRO_5020210977" evidence="5">
    <location>
        <begin position="24"/>
        <end position="171"/>
    </location>
</feature>
<reference evidence="7 8" key="1">
    <citation type="submission" date="2019-03" db="EMBL/GenBank/DDBJ databases">
        <title>Genome sequence of Thiobacillaceae bacterium LSR1, a sulfur-oxidizing bacterium isolated from freshwater sediment.</title>
        <authorList>
            <person name="Li S."/>
        </authorList>
    </citation>
    <scope>NUCLEOTIDE SEQUENCE [LARGE SCALE GENOMIC DNA]</scope>
    <source>
        <strain evidence="7 8">LSR1</strain>
    </source>
</reference>
<evidence type="ECO:0000256" key="5">
    <source>
        <dbReference type="SAM" id="SignalP"/>
    </source>
</evidence>
<dbReference type="PANTHER" id="PTHR42852">
    <property type="entry name" value="THIOL:DISULFIDE INTERCHANGE PROTEIN DSBE"/>
    <property type="match status" value="1"/>
</dbReference>
<dbReference type="CDD" id="cd02966">
    <property type="entry name" value="TlpA_like_family"/>
    <property type="match status" value="1"/>
</dbReference>
<dbReference type="InterPro" id="IPR000866">
    <property type="entry name" value="AhpC/TSA"/>
</dbReference>
<comment type="subcellular location">
    <subcellularLocation>
        <location evidence="1">Cell envelope</location>
    </subcellularLocation>
</comment>
<dbReference type="GO" id="GO:0016209">
    <property type="term" value="F:antioxidant activity"/>
    <property type="evidence" value="ECO:0007669"/>
    <property type="project" value="InterPro"/>
</dbReference>
<keyword evidence="8" id="KW-1185">Reference proteome</keyword>
<keyword evidence="2" id="KW-0201">Cytochrome c-type biogenesis</keyword>
<dbReference type="EMBL" id="SJZB01000042">
    <property type="protein sequence ID" value="TCJ12942.1"/>
    <property type="molecule type" value="Genomic_DNA"/>
</dbReference>
<dbReference type="RefSeq" id="WP_131447882.1">
    <property type="nucleotide sequence ID" value="NZ_SJZB01000042.1"/>
</dbReference>
<feature type="signal peptide" evidence="5">
    <location>
        <begin position="1"/>
        <end position="23"/>
    </location>
</feature>
<dbReference type="InterPro" id="IPR036249">
    <property type="entry name" value="Thioredoxin-like_sf"/>
</dbReference>
<dbReference type="AlphaFoldDB" id="A0A4R1B4C3"/>
<proteinExistence type="predicted"/>
<dbReference type="Proteomes" id="UP000295443">
    <property type="component" value="Unassembled WGS sequence"/>
</dbReference>
<feature type="domain" description="Thioredoxin" evidence="6">
    <location>
        <begin position="28"/>
        <end position="168"/>
    </location>
</feature>
<evidence type="ECO:0000313" key="7">
    <source>
        <dbReference type="EMBL" id="TCJ12942.1"/>
    </source>
</evidence>
<dbReference type="InterPro" id="IPR013766">
    <property type="entry name" value="Thioredoxin_domain"/>
</dbReference>
<dbReference type="PROSITE" id="PS00194">
    <property type="entry name" value="THIOREDOXIN_1"/>
    <property type="match status" value="1"/>
</dbReference>
<dbReference type="SUPFAM" id="SSF52833">
    <property type="entry name" value="Thioredoxin-like"/>
    <property type="match status" value="1"/>
</dbReference>
<dbReference type="PANTHER" id="PTHR42852:SF6">
    <property type="entry name" value="THIOL:DISULFIDE INTERCHANGE PROTEIN DSBE"/>
    <property type="match status" value="1"/>
</dbReference>
<organism evidence="7 8">
    <name type="scientific">Parasulfuritortus cantonensis</name>
    <dbReference type="NCBI Taxonomy" id="2528202"/>
    <lineage>
        <taxon>Bacteria</taxon>
        <taxon>Pseudomonadati</taxon>
        <taxon>Pseudomonadota</taxon>
        <taxon>Betaproteobacteria</taxon>
        <taxon>Nitrosomonadales</taxon>
        <taxon>Thiobacillaceae</taxon>
        <taxon>Parasulfuritortus</taxon>
    </lineage>
</organism>
<evidence type="ECO:0000256" key="1">
    <source>
        <dbReference type="ARBA" id="ARBA00004196"/>
    </source>
</evidence>
<dbReference type="GO" id="GO:0015036">
    <property type="term" value="F:disulfide oxidoreductase activity"/>
    <property type="evidence" value="ECO:0007669"/>
    <property type="project" value="UniProtKB-ARBA"/>
</dbReference>
<dbReference type="InterPro" id="IPR050553">
    <property type="entry name" value="Thioredoxin_ResA/DsbE_sf"/>
</dbReference>
<evidence type="ECO:0000259" key="6">
    <source>
        <dbReference type="PROSITE" id="PS51352"/>
    </source>
</evidence>
<protein>
    <submittedName>
        <fullName evidence="7">TlpA family protein disulfide reductase</fullName>
    </submittedName>
</protein>
<dbReference type="GO" id="GO:0030313">
    <property type="term" value="C:cell envelope"/>
    <property type="evidence" value="ECO:0007669"/>
    <property type="project" value="UniProtKB-SubCell"/>
</dbReference>
<evidence type="ECO:0000256" key="4">
    <source>
        <dbReference type="ARBA" id="ARBA00023284"/>
    </source>
</evidence>
<dbReference type="Gene3D" id="3.40.30.10">
    <property type="entry name" value="Glutaredoxin"/>
    <property type="match status" value="1"/>
</dbReference>